<keyword evidence="4 7" id="KW-0479">Metal-binding</keyword>
<dbReference type="PROSITE" id="PS00086">
    <property type="entry name" value="CYTOCHROME_P450"/>
    <property type="match status" value="1"/>
</dbReference>
<reference evidence="9 10" key="1">
    <citation type="submission" date="2024-12" db="EMBL/GenBank/DDBJ databases">
        <title>The unique morphological basis and parallel evolutionary history of personate flowers in Penstemon.</title>
        <authorList>
            <person name="Depatie T.H."/>
            <person name="Wessinger C.A."/>
        </authorList>
    </citation>
    <scope>NUCLEOTIDE SEQUENCE [LARGE SCALE GENOMIC DNA]</scope>
    <source>
        <strain evidence="9">WTNN_2</strain>
        <tissue evidence="9">Leaf</tissue>
    </source>
</reference>
<dbReference type="InterPro" id="IPR001128">
    <property type="entry name" value="Cyt_P450"/>
</dbReference>
<dbReference type="PANTHER" id="PTHR24296">
    <property type="entry name" value="CYTOCHROME P450"/>
    <property type="match status" value="1"/>
</dbReference>
<protein>
    <recommendedName>
        <fullName evidence="11">Cytochrome P450</fullName>
    </recommendedName>
</protein>
<evidence type="ECO:0000256" key="2">
    <source>
        <dbReference type="ARBA" id="ARBA00004167"/>
    </source>
</evidence>
<dbReference type="Proteomes" id="UP001634393">
    <property type="component" value="Unassembled WGS sequence"/>
</dbReference>
<dbReference type="PRINTS" id="PR00463">
    <property type="entry name" value="EP450I"/>
</dbReference>
<keyword evidence="6 7" id="KW-0408">Iron</keyword>
<dbReference type="InterPro" id="IPR036396">
    <property type="entry name" value="Cyt_P450_sf"/>
</dbReference>
<dbReference type="Pfam" id="PF00067">
    <property type="entry name" value="p450"/>
    <property type="match status" value="1"/>
</dbReference>
<evidence type="ECO:0000313" key="10">
    <source>
        <dbReference type="Proteomes" id="UP001634393"/>
    </source>
</evidence>
<dbReference type="PRINTS" id="PR00385">
    <property type="entry name" value="P450"/>
</dbReference>
<keyword evidence="8" id="KW-0503">Monooxygenase</keyword>
<dbReference type="Gene3D" id="1.10.630.10">
    <property type="entry name" value="Cytochrome P450"/>
    <property type="match status" value="1"/>
</dbReference>
<dbReference type="GO" id="GO:0004497">
    <property type="term" value="F:monooxygenase activity"/>
    <property type="evidence" value="ECO:0007669"/>
    <property type="project" value="UniProtKB-KW"/>
</dbReference>
<dbReference type="CDD" id="cd11064">
    <property type="entry name" value="CYP86A"/>
    <property type="match status" value="1"/>
</dbReference>
<evidence type="ECO:0000256" key="6">
    <source>
        <dbReference type="ARBA" id="ARBA00023004"/>
    </source>
</evidence>
<evidence type="ECO:0000313" key="9">
    <source>
        <dbReference type="EMBL" id="KAL3820922.1"/>
    </source>
</evidence>
<proteinExistence type="inferred from homology"/>
<comment type="cofactor">
    <cofactor evidence="1 7">
        <name>heme</name>
        <dbReference type="ChEBI" id="CHEBI:30413"/>
    </cofactor>
</comment>
<keyword evidence="5 8" id="KW-0560">Oxidoreductase</keyword>
<evidence type="ECO:0000256" key="7">
    <source>
        <dbReference type="PIRSR" id="PIRSR602401-1"/>
    </source>
</evidence>
<feature type="binding site" description="axial binding residue" evidence="7">
    <location>
        <position position="409"/>
    </location>
    <ligand>
        <name>heme</name>
        <dbReference type="ChEBI" id="CHEBI:30413"/>
    </ligand>
    <ligandPart>
        <name>Fe</name>
        <dbReference type="ChEBI" id="CHEBI:18248"/>
    </ligandPart>
</feature>
<evidence type="ECO:0008006" key="11">
    <source>
        <dbReference type="Google" id="ProtNLM"/>
    </source>
</evidence>
<evidence type="ECO:0000256" key="4">
    <source>
        <dbReference type="ARBA" id="ARBA00022723"/>
    </source>
</evidence>
<dbReference type="InterPro" id="IPR002401">
    <property type="entry name" value="Cyt_P450_E_grp-I"/>
</dbReference>
<evidence type="ECO:0000256" key="1">
    <source>
        <dbReference type="ARBA" id="ARBA00001971"/>
    </source>
</evidence>
<dbReference type="InterPro" id="IPR017972">
    <property type="entry name" value="Cyt_P450_CS"/>
</dbReference>
<dbReference type="AlphaFoldDB" id="A0ABD3S8V8"/>
<dbReference type="GO" id="GO:0006629">
    <property type="term" value="P:lipid metabolic process"/>
    <property type="evidence" value="ECO:0007669"/>
    <property type="project" value="UniProtKB-ARBA"/>
</dbReference>
<dbReference type="EMBL" id="JBJXBP010000007">
    <property type="protein sequence ID" value="KAL3820922.1"/>
    <property type="molecule type" value="Genomic_DNA"/>
</dbReference>
<dbReference type="GO" id="GO:0046872">
    <property type="term" value="F:metal ion binding"/>
    <property type="evidence" value="ECO:0007669"/>
    <property type="project" value="UniProtKB-KW"/>
</dbReference>
<sequence>MMPALVLNRGRIHQFAIEVLEQNGGTFLFKGPWFTNMNMLVTSDPTNVHYILSKNFHNFQKGPQFKKMFDILGDGIFIAESELWENQRKIAMSLIKYAGFQKFVETTSWKKVEDGLIPILDLVSKMGIEVDLQELFQRFAFDCSCIMVLGHDPTSLCEDLPYLPHEKAFADAEEAIWQRHLLPETIWKLQKWFQIGKEKKMSKSKEVLYNFLSNCIAMKQKNQIVTYNEQDFDLLTSYMRAISENGNISPNLSEEVWRDTMLNLIFAGKDTISATLTWFFWLLSKYPQEEKKIRQEIQMNEDGKWKFSHMEELRKFNYLHGALCETLRLFPPIAFQHKAPLKPDRLPSGHEINTNEKTLLCFYAMGRMESLWGKDCFEFKPERWITEHGNIKVEPSFKFTAFNAGPRSCLGKDMSFIQLKIVAAAVISRFHIRVVEGHPISPSDSVVLHMKHGLKVKVSNYI</sequence>
<name>A0ABD3S8V8_9LAMI</name>
<dbReference type="SUPFAM" id="SSF48264">
    <property type="entry name" value="Cytochrome P450"/>
    <property type="match status" value="1"/>
</dbReference>
<dbReference type="GO" id="GO:0016020">
    <property type="term" value="C:membrane"/>
    <property type="evidence" value="ECO:0007669"/>
    <property type="project" value="UniProtKB-SubCell"/>
</dbReference>
<keyword evidence="10" id="KW-1185">Reference proteome</keyword>
<evidence type="ECO:0000256" key="5">
    <source>
        <dbReference type="ARBA" id="ARBA00023002"/>
    </source>
</evidence>
<evidence type="ECO:0000256" key="8">
    <source>
        <dbReference type="RuleBase" id="RU000461"/>
    </source>
</evidence>
<organism evidence="9 10">
    <name type="scientific">Penstemon smallii</name>
    <dbReference type="NCBI Taxonomy" id="265156"/>
    <lineage>
        <taxon>Eukaryota</taxon>
        <taxon>Viridiplantae</taxon>
        <taxon>Streptophyta</taxon>
        <taxon>Embryophyta</taxon>
        <taxon>Tracheophyta</taxon>
        <taxon>Spermatophyta</taxon>
        <taxon>Magnoliopsida</taxon>
        <taxon>eudicotyledons</taxon>
        <taxon>Gunneridae</taxon>
        <taxon>Pentapetalae</taxon>
        <taxon>asterids</taxon>
        <taxon>lamiids</taxon>
        <taxon>Lamiales</taxon>
        <taxon>Plantaginaceae</taxon>
        <taxon>Cheloneae</taxon>
        <taxon>Penstemon</taxon>
    </lineage>
</organism>
<comment type="subcellular location">
    <subcellularLocation>
        <location evidence="2">Membrane</location>
        <topology evidence="2">Single-pass membrane protein</topology>
    </subcellularLocation>
</comment>
<keyword evidence="7 8" id="KW-0349">Heme</keyword>
<gene>
    <name evidence="9" type="ORF">ACJIZ3_006827</name>
</gene>
<comment type="caution">
    <text evidence="9">The sequence shown here is derived from an EMBL/GenBank/DDBJ whole genome shotgun (WGS) entry which is preliminary data.</text>
</comment>
<evidence type="ECO:0000256" key="3">
    <source>
        <dbReference type="ARBA" id="ARBA00010617"/>
    </source>
</evidence>
<accession>A0ABD3S8V8</accession>
<comment type="similarity">
    <text evidence="3 8">Belongs to the cytochrome P450 family.</text>
</comment>